<evidence type="ECO:0000256" key="1">
    <source>
        <dbReference type="SAM" id="MobiDB-lite"/>
    </source>
</evidence>
<dbReference type="AlphaFoldDB" id="A0AA39GIU4"/>
<gene>
    <name evidence="3" type="ORF">NLU13_3979</name>
</gene>
<keyword evidence="2" id="KW-0812">Transmembrane</keyword>
<protein>
    <submittedName>
        <fullName evidence="3">Uncharacterized protein</fullName>
    </submittedName>
</protein>
<organism evidence="3 4">
    <name type="scientific">Sarocladium strictum</name>
    <name type="common">Black bundle disease fungus</name>
    <name type="synonym">Acremonium strictum</name>
    <dbReference type="NCBI Taxonomy" id="5046"/>
    <lineage>
        <taxon>Eukaryota</taxon>
        <taxon>Fungi</taxon>
        <taxon>Dikarya</taxon>
        <taxon>Ascomycota</taxon>
        <taxon>Pezizomycotina</taxon>
        <taxon>Sordariomycetes</taxon>
        <taxon>Hypocreomycetidae</taxon>
        <taxon>Hypocreales</taxon>
        <taxon>Sarocladiaceae</taxon>
        <taxon>Sarocladium</taxon>
    </lineage>
</organism>
<sequence length="307" mass="35340">MARAPSSTAVAEPITNNGLRFMNSAWNDTITNGGLFNLNWDQNLHNVDIDLGVFRVFYLDEGIIAYKLAVDLTELAENRIARWEPEGLNDTLYVFWLRTIGEEHDRWAISPPWVPKEPPSHDFRWATPIGIPIAVMMGIYFISLATCLYYRRKRKSREARRLLNDQQLRERRDMLDAQRQRQQQPIDEDEDPLAAERHPSVSSVDTAQTLTEDDLQKPENAILLETPPRLSGSRRPPPADMFHYEGLGRRPSHPELVIETLSSRRRPSRPDIYADLSPTRREQPPRRPCRPELYIDGLPATEVGKAL</sequence>
<reference evidence="3" key="1">
    <citation type="submission" date="2022-10" db="EMBL/GenBank/DDBJ databases">
        <title>Determination and structural analysis of whole genome sequence of Sarocladium strictum F4-1.</title>
        <authorList>
            <person name="Hu L."/>
            <person name="Jiang Y."/>
        </authorList>
    </citation>
    <scope>NUCLEOTIDE SEQUENCE</scope>
    <source>
        <strain evidence="3">F4-1</strain>
    </source>
</reference>
<keyword evidence="2" id="KW-0472">Membrane</keyword>
<evidence type="ECO:0000313" key="3">
    <source>
        <dbReference type="EMBL" id="KAK0387734.1"/>
    </source>
</evidence>
<comment type="caution">
    <text evidence="3">The sequence shown here is derived from an EMBL/GenBank/DDBJ whole genome shotgun (WGS) entry which is preliminary data.</text>
</comment>
<evidence type="ECO:0000313" key="4">
    <source>
        <dbReference type="Proteomes" id="UP001175261"/>
    </source>
</evidence>
<dbReference type="EMBL" id="JAPDFR010000003">
    <property type="protein sequence ID" value="KAK0387734.1"/>
    <property type="molecule type" value="Genomic_DNA"/>
</dbReference>
<proteinExistence type="predicted"/>
<feature type="region of interest" description="Disordered" evidence="1">
    <location>
        <begin position="175"/>
        <end position="250"/>
    </location>
</feature>
<name>A0AA39GIU4_SARSR</name>
<dbReference type="Proteomes" id="UP001175261">
    <property type="component" value="Unassembled WGS sequence"/>
</dbReference>
<feature type="compositionally biased region" description="Polar residues" evidence="1">
    <location>
        <begin position="200"/>
        <end position="210"/>
    </location>
</feature>
<feature type="transmembrane region" description="Helical" evidence="2">
    <location>
        <begin position="129"/>
        <end position="150"/>
    </location>
</feature>
<accession>A0AA39GIU4</accession>
<keyword evidence="2" id="KW-1133">Transmembrane helix</keyword>
<keyword evidence="4" id="KW-1185">Reference proteome</keyword>
<feature type="region of interest" description="Disordered" evidence="1">
    <location>
        <begin position="262"/>
        <end position="293"/>
    </location>
</feature>
<evidence type="ECO:0000256" key="2">
    <source>
        <dbReference type="SAM" id="Phobius"/>
    </source>
</evidence>